<dbReference type="Pfam" id="PF11916">
    <property type="entry name" value="Vac14_Fig4_bd"/>
    <property type="match status" value="1"/>
</dbReference>
<evidence type="ECO:0000256" key="2">
    <source>
        <dbReference type="ARBA" id="ARBA00022737"/>
    </source>
</evidence>
<dbReference type="RefSeq" id="XP_019861084.1">
    <property type="nucleotide sequence ID" value="XM_020005525.1"/>
</dbReference>
<dbReference type="GO" id="GO:0070772">
    <property type="term" value="C:PAS complex"/>
    <property type="evidence" value="ECO:0007669"/>
    <property type="project" value="InterPro"/>
</dbReference>
<evidence type="ECO:0000313" key="5">
    <source>
        <dbReference type="EnsemblMetazoa" id="XP_019861084.1"/>
    </source>
</evidence>
<dbReference type="Proteomes" id="UP000007879">
    <property type="component" value="Unassembled WGS sequence"/>
</dbReference>
<dbReference type="GO" id="GO:0010008">
    <property type="term" value="C:endosome membrane"/>
    <property type="evidence" value="ECO:0007669"/>
    <property type="project" value="TreeGrafter"/>
</dbReference>
<comment type="subcellular location">
    <subcellularLocation>
        <location evidence="1">Endomembrane system</location>
    </subcellularLocation>
</comment>
<evidence type="ECO:0000259" key="4">
    <source>
        <dbReference type="Pfam" id="PF11916"/>
    </source>
</evidence>
<evidence type="ECO:0000313" key="6">
    <source>
        <dbReference type="Proteomes" id="UP000007879"/>
    </source>
</evidence>
<evidence type="ECO:0000256" key="1">
    <source>
        <dbReference type="ARBA" id="ARBA00004308"/>
    </source>
</evidence>
<keyword evidence="3" id="KW-0472">Membrane</keyword>
<dbReference type="EnsemblMetazoa" id="XM_020005525.1">
    <property type="protein sequence ID" value="XP_019861084.1"/>
    <property type="gene ID" value="LOC109589439"/>
</dbReference>
<accession>A0AAN0JV98</accession>
<dbReference type="GO" id="GO:0006661">
    <property type="term" value="P:phosphatidylinositol biosynthetic process"/>
    <property type="evidence" value="ECO:0007669"/>
    <property type="project" value="InterPro"/>
</dbReference>
<feature type="domain" description="Vacuolar protein 14 C-terminal Fig4-binding" evidence="4">
    <location>
        <begin position="52"/>
        <end position="228"/>
    </location>
</feature>
<sequence>MSDAGHETCDVPVATKKKGRQEQESTAIIILNKYFKLFLVELMKMFNSDRILLENKGSLIIRHLCVFVDAKAVYCTLAEILSTEEKLSFASLMVRELNTILFSSAELFDLRMQLQNMDGPDSWILFKSLYDCWCHNAIATVALCLLSQNYQHAANIVAKFGEIEITSEVLQETDRLVQLIESPIFTFLRLQLLSPNQYPNLVQTMYGLLMLLPQTNAFESLNGRLSSVPILTTLSENKKK</sequence>
<dbReference type="GeneID" id="109589439"/>
<evidence type="ECO:0000256" key="3">
    <source>
        <dbReference type="ARBA" id="ARBA00023136"/>
    </source>
</evidence>
<name>A0AAN0JV98_AMPQE</name>
<protein>
    <recommendedName>
        <fullName evidence="4">Vacuolar protein 14 C-terminal Fig4-binding domain-containing protein</fullName>
    </recommendedName>
</protein>
<dbReference type="PANTHER" id="PTHR16023">
    <property type="entry name" value="TAX1 BINDING PROTEIN-RELATED"/>
    <property type="match status" value="1"/>
</dbReference>
<keyword evidence="2" id="KW-0677">Repeat</keyword>
<reference evidence="6" key="1">
    <citation type="journal article" date="2010" name="Nature">
        <title>The Amphimedon queenslandica genome and the evolution of animal complexity.</title>
        <authorList>
            <person name="Srivastava M."/>
            <person name="Simakov O."/>
            <person name="Chapman J."/>
            <person name="Fahey B."/>
            <person name="Gauthier M.E."/>
            <person name="Mitros T."/>
            <person name="Richards G.S."/>
            <person name="Conaco C."/>
            <person name="Dacre M."/>
            <person name="Hellsten U."/>
            <person name="Larroux C."/>
            <person name="Putnam N.H."/>
            <person name="Stanke M."/>
            <person name="Adamska M."/>
            <person name="Darling A."/>
            <person name="Degnan S.M."/>
            <person name="Oakley T.H."/>
            <person name="Plachetzki D.C."/>
            <person name="Zhai Y."/>
            <person name="Adamski M."/>
            <person name="Calcino A."/>
            <person name="Cummins S.F."/>
            <person name="Goodstein D.M."/>
            <person name="Harris C."/>
            <person name="Jackson D.J."/>
            <person name="Leys S.P."/>
            <person name="Shu S."/>
            <person name="Woodcroft B.J."/>
            <person name="Vervoort M."/>
            <person name="Kosik K.S."/>
            <person name="Manning G."/>
            <person name="Degnan B.M."/>
            <person name="Rokhsar D.S."/>
        </authorList>
    </citation>
    <scope>NUCLEOTIDE SEQUENCE [LARGE SCALE GENOMIC DNA]</scope>
</reference>
<dbReference type="AlphaFoldDB" id="A0AAN0JV98"/>
<dbReference type="KEGG" id="aqu:109589439"/>
<organism evidence="5 6">
    <name type="scientific">Amphimedon queenslandica</name>
    <name type="common">Sponge</name>
    <dbReference type="NCBI Taxonomy" id="400682"/>
    <lineage>
        <taxon>Eukaryota</taxon>
        <taxon>Metazoa</taxon>
        <taxon>Porifera</taxon>
        <taxon>Demospongiae</taxon>
        <taxon>Heteroscleromorpha</taxon>
        <taxon>Haplosclerida</taxon>
        <taxon>Niphatidae</taxon>
        <taxon>Amphimedon</taxon>
    </lineage>
</organism>
<dbReference type="PANTHER" id="PTHR16023:SF0">
    <property type="entry name" value="PROTEIN VAC14 HOMOLOG"/>
    <property type="match status" value="1"/>
</dbReference>
<keyword evidence="6" id="KW-1185">Reference proteome</keyword>
<proteinExistence type="predicted"/>
<reference evidence="5" key="2">
    <citation type="submission" date="2024-06" db="UniProtKB">
        <authorList>
            <consortium name="EnsemblMetazoa"/>
        </authorList>
    </citation>
    <scope>IDENTIFICATION</scope>
</reference>
<dbReference type="InterPro" id="IPR021841">
    <property type="entry name" value="VAC14_Fig4p-bd"/>
</dbReference>
<dbReference type="InterPro" id="IPR026825">
    <property type="entry name" value="Vac14"/>
</dbReference>